<dbReference type="EMBL" id="CP017754">
    <property type="protein sequence ID" value="AOZ05335.1"/>
    <property type="molecule type" value="Genomic_DNA"/>
</dbReference>
<reference evidence="1 2" key="1">
    <citation type="submission" date="2016-10" db="EMBL/GenBank/DDBJ databases">
        <title>Complete genome sequences of three Cupriavidus strains isolated from various Malaysian environments.</title>
        <authorList>
            <person name="Abdullah A.A.-A."/>
            <person name="Shafie N.A.H."/>
            <person name="Lau N.S."/>
        </authorList>
    </citation>
    <scope>NUCLEOTIDE SEQUENCE [LARGE SCALE GENOMIC DNA]</scope>
    <source>
        <strain evidence="1 2">USMAA1020</strain>
    </source>
</reference>
<organism evidence="1 2">
    <name type="scientific">Cupriavidus malaysiensis</name>
    <dbReference type="NCBI Taxonomy" id="367825"/>
    <lineage>
        <taxon>Bacteria</taxon>
        <taxon>Pseudomonadati</taxon>
        <taxon>Pseudomonadota</taxon>
        <taxon>Betaproteobacteria</taxon>
        <taxon>Burkholderiales</taxon>
        <taxon>Burkholderiaceae</taxon>
        <taxon>Cupriavidus</taxon>
    </lineage>
</organism>
<sequence length="121" mass="13210">MGRLTTNTDEARHVLKITQGMPLFGIVLIRMKDGTVLDGVIRRSDIRHGAASETDQAPAGYSASFTVETRARELVTIDVLDVHAVANAWSEFKGEYARLGMVSIADLPPPSANGWSTARWK</sequence>
<keyword evidence="2" id="KW-1185">Reference proteome</keyword>
<gene>
    <name evidence="1" type="ORF">BKK80_05560</name>
</gene>
<dbReference type="RefSeq" id="WP_071068698.1">
    <property type="nucleotide sequence ID" value="NZ_CP017754.1"/>
</dbReference>
<name>A0ABM6F1W0_9BURK</name>
<dbReference type="Proteomes" id="UP000177515">
    <property type="component" value="Chromosome 1"/>
</dbReference>
<protein>
    <recommendedName>
        <fullName evidence="3">CBS domain-containing protein</fullName>
    </recommendedName>
</protein>
<proteinExistence type="predicted"/>
<evidence type="ECO:0008006" key="3">
    <source>
        <dbReference type="Google" id="ProtNLM"/>
    </source>
</evidence>
<accession>A0ABM6F1W0</accession>
<evidence type="ECO:0000313" key="2">
    <source>
        <dbReference type="Proteomes" id="UP000177515"/>
    </source>
</evidence>
<evidence type="ECO:0000313" key="1">
    <source>
        <dbReference type="EMBL" id="AOZ05335.1"/>
    </source>
</evidence>